<reference evidence="1 2" key="1">
    <citation type="journal article" date="2015" name="Nature">
        <title>rRNA introns, odd ribosomes, and small enigmatic genomes across a large radiation of phyla.</title>
        <authorList>
            <person name="Brown C.T."/>
            <person name="Hug L.A."/>
            <person name="Thomas B.C."/>
            <person name="Sharon I."/>
            <person name="Castelle C.J."/>
            <person name="Singh A."/>
            <person name="Wilkins M.J."/>
            <person name="Williams K.H."/>
            <person name="Banfield J.F."/>
        </authorList>
    </citation>
    <scope>NUCLEOTIDE SEQUENCE [LARGE SCALE GENOMIC DNA]</scope>
</reference>
<dbReference type="EMBL" id="LCOQ01000011">
    <property type="protein sequence ID" value="KKU80733.1"/>
    <property type="molecule type" value="Genomic_DNA"/>
</dbReference>
<accession>A0A0G1VRD0</accession>
<dbReference type="Proteomes" id="UP000034212">
    <property type="component" value="Unassembled WGS sequence"/>
</dbReference>
<organism evidence="1 2">
    <name type="scientific">Candidatus Gottesmanbacteria bacterium GW2011_GWA1_47_8</name>
    <dbReference type="NCBI Taxonomy" id="1618438"/>
    <lineage>
        <taxon>Bacteria</taxon>
        <taxon>Candidatus Gottesmaniibacteriota</taxon>
    </lineage>
</organism>
<evidence type="ECO:0000313" key="2">
    <source>
        <dbReference type="Proteomes" id="UP000034212"/>
    </source>
</evidence>
<proteinExistence type="predicted"/>
<comment type="caution">
    <text evidence="1">The sequence shown here is derived from an EMBL/GenBank/DDBJ whole genome shotgun (WGS) entry which is preliminary data.</text>
</comment>
<name>A0A0G1VRD0_9BACT</name>
<protein>
    <submittedName>
        <fullName evidence="1">Uncharacterized protein</fullName>
    </submittedName>
</protein>
<dbReference type="AlphaFoldDB" id="A0A0G1VRD0"/>
<sequence>MDKANNPRFVNIGTEVEPIYIPHQALETIKTSGINNVLSNTNYIWTQ</sequence>
<gene>
    <name evidence="1" type="ORF">UY08_C0011G0010</name>
</gene>
<evidence type="ECO:0000313" key="1">
    <source>
        <dbReference type="EMBL" id="KKU80733.1"/>
    </source>
</evidence>